<proteinExistence type="predicted"/>
<dbReference type="EMBL" id="FXTP01000007">
    <property type="protein sequence ID" value="SMO65437.1"/>
    <property type="molecule type" value="Genomic_DNA"/>
</dbReference>
<protein>
    <submittedName>
        <fullName evidence="2">Uncharacterized protein</fullName>
    </submittedName>
</protein>
<dbReference type="RefSeq" id="WP_142454275.1">
    <property type="nucleotide sequence ID" value="NZ_FXTP01000007.1"/>
</dbReference>
<keyword evidence="1" id="KW-1133">Transmembrane helix</keyword>
<evidence type="ECO:0000313" key="2">
    <source>
        <dbReference type="EMBL" id="SMO65437.1"/>
    </source>
</evidence>
<reference evidence="2 3" key="1">
    <citation type="submission" date="2017-05" db="EMBL/GenBank/DDBJ databases">
        <authorList>
            <person name="Varghese N."/>
            <person name="Submissions S."/>
        </authorList>
    </citation>
    <scope>NUCLEOTIDE SEQUENCE [LARGE SCALE GENOMIC DNA]</scope>
    <source>
        <strain evidence="2 3">DSM 21985</strain>
    </source>
</reference>
<evidence type="ECO:0000256" key="1">
    <source>
        <dbReference type="SAM" id="Phobius"/>
    </source>
</evidence>
<keyword evidence="1" id="KW-0472">Membrane</keyword>
<keyword evidence="3" id="KW-1185">Reference proteome</keyword>
<dbReference type="OrthoDB" id="9935322at2"/>
<name>A0A521D164_9BACT</name>
<sequence length="205" mass="24309">MNPETIENLLYIFSGWILSSMTAFIAYLVNERRKTRKTFTELRRVLEDRIIHIELSKAWRNAGLIETVQSLFEIDESWRTEIPINPPDLPDQFDSIVSSVSEWEAEKGQYFLTKKLYGFKDRLKILDSLYSGFVVYAKEDNVGGIPERTITVYNNNLKEFDENIRSLISKIHPLHKTWLLRKKDRFFTKVKMLYKRFKRTRTGFG</sequence>
<gene>
    <name evidence="2" type="ORF">SAMN06265219_10723</name>
</gene>
<organism evidence="2 3">
    <name type="scientific">Gracilimonas mengyeensis</name>
    <dbReference type="NCBI Taxonomy" id="1302730"/>
    <lineage>
        <taxon>Bacteria</taxon>
        <taxon>Pseudomonadati</taxon>
        <taxon>Balneolota</taxon>
        <taxon>Balneolia</taxon>
        <taxon>Balneolales</taxon>
        <taxon>Balneolaceae</taxon>
        <taxon>Gracilimonas</taxon>
    </lineage>
</organism>
<keyword evidence="1" id="KW-0812">Transmembrane</keyword>
<feature type="transmembrane region" description="Helical" evidence="1">
    <location>
        <begin position="12"/>
        <end position="29"/>
    </location>
</feature>
<dbReference type="Proteomes" id="UP000317557">
    <property type="component" value="Unassembled WGS sequence"/>
</dbReference>
<dbReference type="AlphaFoldDB" id="A0A521D164"/>
<evidence type="ECO:0000313" key="3">
    <source>
        <dbReference type="Proteomes" id="UP000317557"/>
    </source>
</evidence>
<accession>A0A521D164</accession>